<dbReference type="GO" id="GO:0006364">
    <property type="term" value="P:rRNA processing"/>
    <property type="evidence" value="ECO:0007669"/>
    <property type="project" value="UniProtKB-KW"/>
</dbReference>
<evidence type="ECO:0000256" key="1">
    <source>
        <dbReference type="ARBA" id="ARBA00010800"/>
    </source>
</evidence>
<comment type="function">
    <text evidence="6">Component of ribonuclease P, a protein complex that generates mature tRNA molecules by cleaving their 5'-ends.</text>
</comment>
<comment type="subcellular location">
    <subcellularLocation>
        <location evidence="6">Nucleus</location>
        <location evidence="6">Nucleolus</location>
    </subcellularLocation>
</comment>
<name>A0A9N9MK14_9CUCU</name>
<dbReference type="InterPro" id="IPR038085">
    <property type="entry name" value="Rnp2-like_sf"/>
</dbReference>
<evidence type="ECO:0000256" key="5">
    <source>
        <dbReference type="ARBA" id="ARBA00044198"/>
    </source>
</evidence>
<dbReference type="GO" id="GO:0005730">
    <property type="term" value="C:nucleolus"/>
    <property type="evidence" value="ECO:0007669"/>
    <property type="project" value="UniProtKB-SubCell"/>
</dbReference>
<dbReference type="AlphaFoldDB" id="A0A9N9MK14"/>
<dbReference type="PANTHER" id="PTHR48414">
    <property type="entry name" value="POP5 HOMOLOG, RIBONUCLEASE P_MRP SUBUNIT"/>
    <property type="match status" value="1"/>
</dbReference>
<keyword evidence="4 6" id="KW-0539">Nucleus</keyword>
<evidence type="ECO:0000256" key="6">
    <source>
        <dbReference type="PIRNR" id="PIRNR023803"/>
    </source>
</evidence>
<sequence length="149" mass="16793">MVRLKNRYIVIEVNPRDQNETDTLHPFKLSQTALNQTVQGKVDQLHGDFGAAAILAGFSAKYVNPYTRIGIIRCRSGPHKLITSTIPFITQVDSCQVSVNILYVGATIKKCFNFVKLHQQRKSDEYCIKLESDEAKKSLKEALMNFGSM</sequence>
<dbReference type="Pfam" id="PF01900">
    <property type="entry name" value="RNase_P_Rpp14"/>
    <property type="match status" value="1"/>
</dbReference>
<dbReference type="GO" id="GO:0001682">
    <property type="term" value="P:tRNA 5'-leader removal"/>
    <property type="evidence" value="ECO:0007669"/>
    <property type="project" value="InterPro"/>
</dbReference>
<gene>
    <name evidence="7" type="ORF">CEUTPL_LOCUS4047</name>
</gene>
<keyword evidence="8" id="KW-1185">Reference proteome</keyword>
<evidence type="ECO:0000256" key="3">
    <source>
        <dbReference type="ARBA" id="ARBA00022694"/>
    </source>
</evidence>
<dbReference type="EMBL" id="OU892289">
    <property type="protein sequence ID" value="CAG9763382.1"/>
    <property type="molecule type" value="Genomic_DNA"/>
</dbReference>
<dbReference type="SUPFAM" id="SSF160350">
    <property type="entry name" value="Rnp2-like"/>
    <property type="match status" value="1"/>
</dbReference>
<evidence type="ECO:0000256" key="2">
    <source>
        <dbReference type="ARBA" id="ARBA00022552"/>
    </source>
</evidence>
<dbReference type="InterPro" id="IPR002759">
    <property type="entry name" value="Pop5/Rpp14/Rnp2-like"/>
</dbReference>
<proteinExistence type="inferred from homology"/>
<keyword evidence="3 6" id="KW-0819">tRNA processing</keyword>
<organism evidence="7 8">
    <name type="scientific">Ceutorhynchus assimilis</name>
    <name type="common">cabbage seed weevil</name>
    <dbReference type="NCBI Taxonomy" id="467358"/>
    <lineage>
        <taxon>Eukaryota</taxon>
        <taxon>Metazoa</taxon>
        <taxon>Ecdysozoa</taxon>
        <taxon>Arthropoda</taxon>
        <taxon>Hexapoda</taxon>
        <taxon>Insecta</taxon>
        <taxon>Pterygota</taxon>
        <taxon>Neoptera</taxon>
        <taxon>Endopterygota</taxon>
        <taxon>Coleoptera</taxon>
        <taxon>Polyphaga</taxon>
        <taxon>Cucujiformia</taxon>
        <taxon>Curculionidae</taxon>
        <taxon>Ceutorhynchinae</taxon>
        <taxon>Ceutorhynchus</taxon>
    </lineage>
</organism>
<dbReference type="GO" id="GO:0030677">
    <property type="term" value="C:ribonuclease P complex"/>
    <property type="evidence" value="ECO:0007669"/>
    <property type="project" value="InterPro"/>
</dbReference>
<dbReference type="Proteomes" id="UP001152799">
    <property type="component" value="Chromosome 13"/>
</dbReference>
<dbReference type="InterPro" id="IPR016819">
    <property type="entry name" value="RNase_P/MRP_POP5"/>
</dbReference>
<dbReference type="GO" id="GO:0033204">
    <property type="term" value="F:ribonuclease P RNA binding"/>
    <property type="evidence" value="ECO:0007669"/>
    <property type="project" value="InterPro"/>
</dbReference>
<accession>A0A9N9MK14</accession>
<evidence type="ECO:0000313" key="8">
    <source>
        <dbReference type="Proteomes" id="UP001152799"/>
    </source>
</evidence>
<dbReference type="PANTHER" id="PTHR48414:SF1">
    <property type="entry name" value="POP5 HOMOLOG, RIBONUCLEASE P_MRP SUBUNIT"/>
    <property type="match status" value="1"/>
</dbReference>
<dbReference type="PIRSF" id="PIRSF023803">
    <property type="entry name" value="Ribonuclease_P_prd"/>
    <property type="match status" value="1"/>
</dbReference>
<keyword evidence="2" id="KW-0698">rRNA processing</keyword>
<evidence type="ECO:0000256" key="4">
    <source>
        <dbReference type="ARBA" id="ARBA00023242"/>
    </source>
</evidence>
<evidence type="ECO:0000313" key="7">
    <source>
        <dbReference type="EMBL" id="CAG9763382.1"/>
    </source>
</evidence>
<dbReference type="Gene3D" id="3.30.70.3250">
    <property type="entry name" value="Ribonuclease P, Pop5 subunit"/>
    <property type="match status" value="1"/>
</dbReference>
<reference evidence="7" key="1">
    <citation type="submission" date="2022-01" db="EMBL/GenBank/DDBJ databases">
        <authorList>
            <person name="King R."/>
        </authorList>
    </citation>
    <scope>NUCLEOTIDE SEQUENCE</scope>
</reference>
<dbReference type="OrthoDB" id="277888at2759"/>
<protein>
    <recommendedName>
        <fullName evidence="5 6">Ribonuclease P/MRP protein subunit POP5</fullName>
    </recommendedName>
</protein>
<comment type="similarity">
    <text evidence="1 6">Belongs to the eukaryotic/archaeal RNase P protein component 2 family.</text>
</comment>